<comment type="caution">
    <text evidence="2">The sequence shown here is derived from an EMBL/GenBank/DDBJ whole genome shotgun (WGS) entry which is preliminary data.</text>
</comment>
<reference evidence="2 3" key="1">
    <citation type="submission" date="2024-08" db="EMBL/GenBank/DDBJ databases">
        <title>Pantoea ronii - a newly identified human opportunistic pathogen.</title>
        <authorList>
            <person name="Keidar-Friedman D."/>
            <person name="Sorek N."/>
            <person name="Leshin-Carmel D."/>
            <person name="Tsur A."/>
            <person name="Amsalem M."/>
            <person name="Tolkach D."/>
            <person name="Brosh-Nissimov T."/>
        </authorList>
    </citation>
    <scope>NUCLEOTIDE SEQUENCE [LARGE SCALE GENOMIC DNA]</scope>
    <source>
        <strain evidence="2 3">AA23256</strain>
    </source>
</reference>
<keyword evidence="3" id="KW-1185">Reference proteome</keyword>
<keyword evidence="1" id="KW-0732">Signal</keyword>
<dbReference type="Proteomes" id="UP001611251">
    <property type="component" value="Unassembled WGS sequence"/>
</dbReference>
<evidence type="ECO:0000256" key="1">
    <source>
        <dbReference type="SAM" id="SignalP"/>
    </source>
</evidence>
<feature type="signal peptide" evidence="1">
    <location>
        <begin position="1"/>
        <end position="38"/>
    </location>
</feature>
<gene>
    <name evidence="2" type="ORF">ABU178_03640</name>
</gene>
<evidence type="ECO:0000313" key="3">
    <source>
        <dbReference type="Proteomes" id="UP001611251"/>
    </source>
</evidence>
<dbReference type="EMBL" id="JBGFSN010000003">
    <property type="protein sequence ID" value="MFH8133275.1"/>
    <property type="molecule type" value="Genomic_DNA"/>
</dbReference>
<protein>
    <recommendedName>
        <fullName evidence="4">Shiga toxin A subunit</fullName>
    </recommendedName>
</protein>
<sequence length="163" mass="18636">MAESLSHTDDNILKTGCLKIMKLLLPALLLVFFSSAMAAVEPHNCVFIGSSIDYTLRKRLSDQEGFDNQNLDLKDSHIELLDNISVSDVMAKSLARADVIKFKYLDYSVRLSDYTDKHARNLILKYIYINKQGRRNSYIVSAIVNDESCWLNFNGYLTLSREF</sequence>
<organism evidence="2 3">
    <name type="scientific">Pantoea osteomyelitidis</name>
    <dbReference type="NCBI Taxonomy" id="3230026"/>
    <lineage>
        <taxon>Bacteria</taxon>
        <taxon>Pseudomonadati</taxon>
        <taxon>Pseudomonadota</taxon>
        <taxon>Gammaproteobacteria</taxon>
        <taxon>Enterobacterales</taxon>
        <taxon>Erwiniaceae</taxon>
        <taxon>Pantoea</taxon>
    </lineage>
</organism>
<proteinExistence type="predicted"/>
<evidence type="ECO:0000313" key="2">
    <source>
        <dbReference type="EMBL" id="MFH8133275.1"/>
    </source>
</evidence>
<accession>A0ABW7PSJ7</accession>
<feature type="chain" id="PRO_5046166734" description="Shiga toxin A subunit" evidence="1">
    <location>
        <begin position="39"/>
        <end position="163"/>
    </location>
</feature>
<evidence type="ECO:0008006" key="4">
    <source>
        <dbReference type="Google" id="ProtNLM"/>
    </source>
</evidence>
<name>A0ABW7PSJ7_9GAMM</name>